<accession>A0A8J3X654</accession>
<feature type="region of interest" description="Disordered" evidence="1">
    <location>
        <begin position="1"/>
        <end position="21"/>
    </location>
</feature>
<evidence type="ECO:0000256" key="1">
    <source>
        <dbReference type="SAM" id="MobiDB-lite"/>
    </source>
</evidence>
<dbReference type="EMBL" id="BOON01000050">
    <property type="protein sequence ID" value="GII25368.1"/>
    <property type="molecule type" value="Genomic_DNA"/>
</dbReference>
<keyword evidence="2" id="KW-0812">Transmembrane</keyword>
<evidence type="ECO:0000313" key="3">
    <source>
        <dbReference type="EMBL" id="GII25368.1"/>
    </source>
</evidence>
<sequence>MHHDDDEPKPDRRGSYRGSHARRSALRPWFSALLTAIAVLALGVLTINTLVRPTERAAASDATPVVLDASARAAADRATRDLERPDPSAGPLSPSAAASPLPAAAPPRPPQPVKRKPVAGLTQAEMDNAVAVIEAGKRMNVPKRAHVVAIVTALQESRLRNLANSRVPQSLNLPHQGVGSNFDSVGLFQQRPSQGWGTPAELMNPGIAAGRFYGRLVTVSGWETMSVGAAAQAVQRSAFPDAYDQHQSRAQQIVNAIA</sequence>
<organism evidence="3 4">
    <name type="scientific">Planosporangium mesophilum</name>
    <dbReference type="NCBI Taxonomy" id="689768"/>
    <lineage>
        <taxon>Bacteria</taxon>
        <taxon>Bacillati</taxon>
        <taxon>Actinomycetota</taxon>
        <taxon>Actinomycetes</taxon>
        <taxon>Micromonosporales</taxon>
        <taxon>Micromonosporaceae</taxon>
        <taxon>Planosporangium</taxon>
    </lineage>
</organism>
<keyword evidence="2" id="KW-0472">Membrane</keyword>
<name>A0A8J3X654_9ACTN</name>
<evidence type="ECO:0000313" key="4">
    <source>
        <dbReference type="Proteomes" id="UP000599074"/>
    </source>
</evidence>
<keyword evidence="2" id="KW-1133">Transmembrane helix</keyword>
<feature type="transmembrane region" description="Helical" evidence="2">
    <location>
        <begin position="29"/>
        <end position="51"/>
    </location>
</feature>
<feature type="compositionally biased region" description="Basic and acidic residues" evidence="1">
    <location>
        <begin position="1"/>
        <end position="14"/>
    </location>
</feature>
<evidence type="ECO:0000256" key="2">
    <source>
        <dbReference type="SAM" id="Phobius"/>
    </source>
</evidence>
<feature type="compositionally biased region" description="Basic and acidic residues" evidence="1">
    <location>
        <begin position="74"/>
        <end position="86"/>
    </location>
</feature>
<dbReference type="Proteomes" id="UP000599074">
    <property type="component" value="Unassembled WGS sequence"/>
</dbReference>
<protein>
    <recommendedName>
        <fullName evidence="5">Peptidase M23</fullName>
    </recommendedName>
</protein>
<dbReference type="AlphaFoldDB" id="A0A8J3X654"/>
<feature type="compositionally biased region" description="Pro residues" evidence="1">
    <location>
        <begin position="103"/>
        <end position="112"/>
    </location>
</feature>
<gene>
    <name evidence="3" type="ORF">Pme01_49650</name>
</gene>
<keyword evidence="4" id="KW-1185">Reference proteome</keyword>
<feature type="compositionally biased region" description="Low complexity" evidence="1">
    <location>
        <begin position="87"/>
        <end position="102"/>
    </location>
</feature>
<comment type="caution">
    <text evidence="3">The sequence shown here is derived from an EMBL/GenBank/DDBJ whole genome shotgun (WGS) entry which is preliminary data.</text>
</comment>
<dbReference type="RefSeq" id="WP_168115161.1">
    <property type="nucleotide sequence ID" value="NZ_BOON01000050.1"/>
</dbReference>
<proteinExistence type="predicted"/>
<evidence type="ECO:0008006" key="5">
    <source>
        <dbReference type="Google" id="ProtNLM"/>
    </source>
</evidence>
<reference evidence="3" key="1">
    <citation type="submission" date="2021-01" db="EMBL/GenBank/DDBJ databases">
        <title>Whole genome shotgun sequence of Planosporangium mesophilum NBRC 109066.</title>
        <authorList>
            <person name="Komaki H."/>
            <person name="Tamura T."/>
        </authorList>
    </citation>
    <scope>NUCLEOTIDE SEQUENCE</scope>
    <source>
        <strain evidence="3">NBRC 109066</strain>
    </source>
</reference>
<feature type="region of interest" description="Disordered" evidence="1">
    <location>
        <begin position="74"/>
        <end position="118"/>
    </location>
</feature>